<reference evidence="5 6" key="1">
    <citation type="submission" date="2017-03" db="EMBL/GenBank/DDBJ databases">
        <title>Genome of the blue death feigning beetle - Asbolus verrucosus.</title>
        <authorList>
            <person name="Rider S.D."/>
        </authorList>
    </citation>
    <scope>NUCLEOTIDE SEQUENCE [LARGE SCALE GENOMIC DNA]</scope>
    <source>
        <strain evidence="5">Butters</strain>
        <tissue evidence="5">Head and leg muscle</tissue>
    </source>
</reference>
<protein>
    <submittedName>
        <fullName evidence="5">PHF5 and/or Peptidase M20 domain containing protein</fullName>
    </submittedName>
</protein>
<name>A0A482VL85_ASBVE</name>
<dbReference type="Proteomes" id="UP000292052">
    <property type="component" value="Unassembled WGS sequence"/>
</dbReference>
<dbReference type="SUPFAM" id="SSF53187">
    <property type="entry name" value="Zn-dependent exopeptidases"/>
    <property type="match status" value="1"/>
</dbReference>
<proteinExistence type="inferred from homology"/>
<accession>A0A482VL85</accession>
<dbReference type="GO" id="GO:0046872">
    <property type="term" value="F:metal ion binding"/>
    <property type="evidence" value="ECO:0007669"/>
    <property type="project" value="UniProtKB-KW"/>
</dbReference>
<gene>
    <name evidence="5" type="ORF">BDFB_002648</name>
</gene>
<organism evidence="5 6">
    <name type="scientific">Asbolus verrucosus</name>
    <name type="common">Desert ironclad beetle</name>
    <dbReference type="NCBI Taxonomy" id="1661398"/>
    <lineage>
        <taxon>Eukaryota</taxon>
        <taxon>Metazoa</taxon>
        <taxon>Ecdysozoa</taxon>
        <taxon>Arthropoda</taxon>
        <taxon>Hexapoda</taxon>
        <taxon>Insecta</taxon>
        <taxon>Pterygota</taxon>
        <taxon>Neoptera</taxon>
        <taxon>Endopterygota</taxon>
        <taxon>Coleoptera</taxon>
        <taxon>Polyphaga</taxon>
        <taxon>Cucujiformia</taxon>
        <taxon>Tenebrionidae</taxon>
        <taxon>Pimeliinae</taxon>
        <taxon>Asbolus</taxon>
    </lineage>
</organism>
<keyword evidence="4" id="KW-0378">Hydrolase</keyword>
<keyword evidence="6" id="KW-1185">Reference proteome</keyword>
<dbReference type="AlphaFoldDB" id="A0A482VL85"/>
<evidence type="ECO:0000313" key="5">
    <source>
        <dbReference type="EMBL" id="RZC33444.1"/>
    </source>
</evidence>
<dbReference type="InterPro" id="IPR005345">
    <property type="entry name" value="PHF5"/>
</dbReference>
<comment type="similarity">
    <text evidence="1">Belongs to the PHF5 family.</text>
</comment>
<evidence type="ECO:0000256" key="1">
    <source>
        <dbReference type="ARBA" id="ARBA00008626"/>
    </source>
</evidence>
<keyword evidence="2" id="KW-0645">Protease</keyword>
<dbReference type="Pfam" id="PF03660">
    <property type="entry name" value="PHF5"/>
    <property type="match status" value="1"/>
</dbReference>
<evidence type="ECO:0000256" key="4">
    <source>
        <dbReference type="ARBA" id="ARBA00022801"/>
    </source>
</evidence>
<comment type="caution">
    <text evidence="5">The sequence shown here is derived from an EMBL/GenBank/DDBJ whole genome shotgun (WGS) entry which is preliminary data.</text>
</comment>
<evidence type="ECO:0000256" key="2">
    <source>
        <dbReference type="ARBA" id="ARBA00022670"/>
    </source>
</evidence>
<dbReference type="GO" id="GO:0006508">
    <property type="term" value="P:proteolysis"/>
    <property type="evidence" value="ECO:0007669"/>
    <property type="project" value="UniProtKB-KW"/>
</dbReference>
<dbReference type="InterPro" id="IPR002933">
    <property type="entry name" value="Peptidase_M20"/>
</dbReference>
<sequence>MAKHHPDLIFCRKQPGVAIGRLCEKCDGKCVICDSYVRPCTLVRICDECNYGSYQGRCVICGGPGVSDAYYCKECTIQEKDRDGCPKIVNLGSSKTDLTEHSETRTTNSVYGEYHAQHQSKKIPIQPDLLKIIQFVDSHRNGFLKDLSEVVEIKSISGDLKYRDQVEKMIKFTENWLFEHGLKYEPFNIGFHEVEGQKLQLPVIILTSLGSDPEKKTVCVYAHLDVKKPNASKWNTDPWKVTVHDHNMYGCGVAQGKATLIQWFHVIEAFQETKIPFPVNVKFIIESMYHHNSVGLAEFLPLRKADFFEDVDNILVCDSEWIGEKHPCIIYGTVGVLHYNLYIEKEPQSKTDPRDDMVTIFKEIVDDKEKILIPHFEEVVSQITPEEEKMYESIKEFGVEDVRDSLPVFKQRWDKVKLLMHYWRFPSIWVGETEECTCEKRNVDIVKRHFIVKIVPRQSIDKSTALIMAHINNVAKKHNIQNKVTCECVSTTRYWHENVAHHSYQAARRATIQIYKEDPNMIREDRARVLLTILDSILETNILFLPLVTHGSNAGGDNENLSLRNFYESTKLLAAYLFQMAK</sequence>
<dbReference type="PANTHER" id="PTHR43270">
    <property type="entry name" value="BETA-ALA-HIS DIPEPTIDASE"/>
    <property type="match status" value="1"/>
</dbReference>
<evidence type="ECO:0000313" key="6">
    <source>
        <dbReference type="Proteomes" id="UP000292052"/>
    </source>
</evidence>
<dbReference type="Pfam" id="PF01546">
    <property type="entry name" value="Peptidase_M20"/>
    <property type="match status" value="1"/>
</dbReference>
<dbReference type="GO" id="GO:0000398">
    <property type="term" value="P:mRNA splicing, via spliceosome"/>
    <property type="evidence" value="ECO:0007669"/>
    <property type="project" value="InterPro"/>
</dbReference>
<dbReference type="GO" id="GO:0008233">
    <property type="term" value="F:peptidase activity"/>
    <property type="evidence" value="ECO:0007669"/>
    <property type="project" value="UniProtKB-KW"/>
</dbReference>
<dbReference type="EMBL" id="QDEB01088765">
    <property type="protein sequence ID" value="RZC33444.1"/>
    <property type="molecule type" value="Genomic_DNA"/>
</dbReference>
<dbReference type="Gene3D" id="3.40.630.10">
    <property type="entry name" value="Zn peptidases"/>
    <property type="match status" value="1"/>
</dbReference>
<dbReference type="STRING" id="1661398.A0A482VL85"/>
<keyword evidence="3" id="KW-0479">Metal-binding</keyword>
<dbReference type="PANTHER" id="PTHR43270:SF4">
    <property type="entry name" value="CARNOSINE DIPEPTIDASE 2, ISOFORM A"/>
    <property type="match status" value="1"/>
</dbReference>
<evidence type="ECO:0000256" key="3">
    <source>
        <dbReference type="ARBA" id="ARBA00022723"/>
    </source>
</evidence>
<dbReference type="InterPro" id="IPR051458">
    <property type="entry name" value="Cyt/Met_Dipeptidase"/>
</dbReference>
<dbReference type="OrthoDB" id="7832001at2759"/>
<dbReference type="Gene3D" id="3.30.70.360">
    <property type="match status" value="1"/>
</dbReference>